<keyword evidence="8" id="KW-1185">Reference proteome</keyword>
<feature type="domain" description="OmpR/PhoB-type" evidence="6">
    <location>
        <begin position="1"/>
        <end position="94"/>
    </location>
</feature>
<dbReference type="SUPFAM" id="SSF46894">
    <property type="entry name" value="C-terminal effector domain of the bipartite response regulators"/>
    <property type="match status" value="1"/>
</dbReference>
<accession>A0ABW2CGS0</accession>
<evidence type="ECO:0000256" key="3">
    <source>
        <dbReference type="ARBA" id="ARBA00023125"/>
    </source>
</evidence>
<dbReference type="CDD" id="cd15831">
    <property type="entry name" value="BTAD"/>
    <property type="match status" value="1"/>
</dbReference>
<dbReference type="RefSeq" id="WP_160826422.1">
    <property type="nucleotide sequence ID" value="NZ_JBHSXS010000006.1"/>
</dbReference>
<evidence type="ECO:0000259" key="6">
    <source>
        <dbReference type="PROSITE" id="PS51755"/>
    </source>
</evidence>
<sequence length="313" mass="34079">MNDSGLTIALLGPLEVRDGGAPIEVTAGRLRSLLAALALSAGRTLPVERLAQVMWGRDEPVNVRRSVHTNLTRLRGALGSAAVRTVPGGYRLDVAPDAVDVLRFRRLLAAAGRARDAATEHLLLRRALELWRGSPFQGVDVRECWEAESAYLLELYLGAVERRVDLDLACDRPREVIAELRELAVRHPLRESLWARLLVALGRSGRRAEALADYQRLRERLADELGTEPDARIRQIHTELLRADALPRSVTPTTAGPSPPTVGAFIGHVIDLGPTTPLRGKTDTALRPPASDPSAVVLMWVSAATSAKDRAGR</sequence>
<dbReference type="PANTHER" id="PTHR35807">
    <property type="entry name" value="TRANSCRIPTIONAL REGULATOR REDD-RELATED"/>
    <property type="match status" value="1"/>
</dbReference>
<feature type="DNA-binding region" description="OmpR/PhoB-type" evidence="5">
    <location>
        <begin position="1"/>
        <end position="94"/>
    </location>
</feature>
<dbReference type="Gene3D" id="1.25.40.10">
    <property type="entry name" value="Tetratricopeptide repeat domain"/>
    <property type="match status" value="1"/>
</dbReference>
<evidence type="ECO:0000313" key="8">
    <source>
        <dbReference type="Proteomes" id="UP001596380"/>
    </source>
</evidence>
<evidence type="ECO:0000256" key="5">
    <source>
        <dbReference type="PROSITE-ProRule" id="PRU01091"/>
    </source>
</evidence>
<dbReference type="InterPro" id="IPR051677">
    <property type="entry name" value="AfsR-DnrI-RedD_regulator"/>
</dbReference>
<dbReference type="Proteomes" id="UP001596380">
    <property type="component" value="Unassembled WGS sequence"/>
</dbReference>
<dbReference type="InterPro" id="IPR011990">
    <property type="entry name" value="TPR-like_helical_dom_sf"/>
</dbReference>
<comment type="similarity">
    <text evidence="1">Belongs to the AfsR/DnrI/RedD regulatory family.</text>
</comment>
<dbReference type="InterPro" id="IPR001867">
    <property type="entry name" value="OmpR/PhoB-type_DNA-bd"/>
</dbReference>
<keyword evidence="4" id="KW-0804">Transcription</keyword>
<evidence type="ECO:0000256" key="1">
    <source>
        <dbReference type="ARBA" id="ARBA00005820"/>
    </source>
</evidence>
<dbReference type="SMART" id="SM00862">
    <property type="entry name" value="Trans_reg_C"/>
    <property type="match status" value="1"/>
</dbReference>
<protein>
    <submittedName>
        <fullName evidence="7">BTAD domain-containing putative transcriptional regulator</fullName>
    </submittedName>
</protein>
<proteinExistence type="inferred from homology"/>
<dbReference type="InterPro" id="IPR016032">
    <property type="entry name" value="Sig_transdc_resp-reg_C-effctor"/>
</dbReference>
<organism evidence="7 8">
    <name type="scientific">Actinomadura yumaensis</name>
    <dbReference type="NCBI Taxonomy" id="111807"/>
    <lineage>
        <taxon>Bacteria</taxon>
        <taxon>Bacillati</taxon>
        <taxon>Actinomycetota</taxon>
        <taxon>Actinomycetes</taxon>
        <taxon>Streptosporangiales</taxon>
        <taxon>Thermomonosporaceae</taxon>
        <taxon>Actinomadura</taxon>
    </lineage>
</organism>
<dbReference type="InterPro" id="IPR036388">
    <property type="entry name" value="WH-like_DNA-bd_sf"/>
</dbReference>
<keyword evidence="3 5" id="KW-0238">DNA-binding</keyword>
<name>A0ABW2CGS0_9ACTN</name>
<evidence type="ECO:0000313" key="7">
    <source>
        <dbReference type="EMBL" id="MFC6880967.1"/>
    </source>
</evidence>
<comment type="caution">
    <text evidence="7">The sequence shown here is derived from an EMBL/GenBank/DDBJ whole genome shotgun (WGS) entry which is preliminary data.</text>
</comment>
<evidence type="ECO:0000256" key="2">
    <source>
        <dbReference type="ARBA" id="ARBA00023015"/>
    </source>
</evidence>
<dbReference type="EMBL" id="JBHSXS010000006">
    <property type="protein sequence ID" value="MFC6880967.1"/>
    <property type="molecule type" value="Genomic_DNA"/>
</dbReference>
<reference evidence="8" key="1">
    <citation type="journal article" date="2019" name="Int. J. Syst. Evol. Microbiol.">
        <title>The Global Catalogue of Microorganisms (GCM) 10K type strain sequencing project: providing services to taxonomists for standard genome sequencing and annotation.</title>
        <authorList>
            <consortium name="The Broad Institute Genomics Platform"/>
            <consortium name="The Broad Institute Genome Sequencing Center for Infectious Disease"/>
            <person name="Wu L."/>
            <person name="Ma J."/>
        </authorList>
    </citation>
    <scope>NUCLEOTIDE SEQUENCE [LARGE SCALE GENOMIC DNA]</scope>
    <source>
        <strain evidence="8">JCM 3369</strain>
    </source>
</reference>
<dbReference type="PANTHER" id="PTHR35807:SF1">
    <property type="entry name" value="TRANSCRIPTIONAL REGULATOR REDD"/>
    <property type="match status" value="1"/>
</dbReference>
<dbReference type="Pfam" id="PF03704">
    <property type="entry name" value="BTAD"/>
    <property type="match status" value="1"/>
</dbReference>
<gene>
    <name evidence="7" type="ORF">ACFQKB_14455</name>
</gene>
<dbReference type="Pfam" id="PF00486">
    <property type="entry name" value="Trans_reg_C"/>
    <property type="match status" value="1"/>
</dbReference>
<dbReference type="InterPro" id="IPR005158">
    <property type="entry name" value="BTAD"/>
</dbReference>
<dbReference type="SUPFAM" id="SSF48452">
    <property type="entry name" value="TPR-like"/>
    <property type="match status" value="1"/>
</dbReference>
<dbReference type="Gene3D" id="1.10.10.10">
    <property type="entry name" value="Winged helix-like DNA-binding domain superfamily/Winged helix DNA-binding domain"/>
    <property type="match status" value="1"/>
</dbReference>
<dbReference type="PROSITE" id="PS51755">
    <property type="entry name" value="OMPR_PHOB"/>
    <property type="match status" value="1"/>
</dbReference>
<dbReference type="SMART" id="SM01043">
    <property type="entry name" value="BTAD"/>
    <property type="match status" value="1"/>
</dbReference>
<evidence type="ECO:0000256" key="4">
    <source>
        <dbReference type="ARBA" id="ARBA00023163"/>
    </source>
</evidence>
<keyword evidence="2" id="KW-0805">Transcription regulation</keyword>